<comment type="caution">
    <text evidence="3">The sequence shown here is derived from an EMBL/GenBank/DDBJ whole genome shotgun (WGS) entry which is preliminary data.</text>
</comment>
<dbReference type="PANTHER" id="PTHR33112">
    <property type="entry name" value="DOMAIN PROTEIN, PUTATIVE-RELATED"/>
    <property type="match status" value="1"/>
</dbReference>
<keyword evidence="4" id="KW-1185">Reference proteome</keyword>
<protein>
    <submittedName>
        <fullName evidence="3">Heterokaryon incompatibility protein</fullName>
    </submittedName>
</protein>
<name>A0ABR4PAR0_9HELO</name>
<dbReference type="PANTHER" id="PTHR33112:SF8">
    <property type="entry name" value="HETEROKARYON INCOMPATIBILITY DOMAIN-CONTAINING PROTEIN"/>
    <property type="match status" value="1"/>
</dbReference>
<dbReference type="Pfam" id="PF06985">
    <property type="entry name" value="HET"/>
    <property type="match status" value="1"/>
</dbReference>
<evidence type="ECO:0000256" key="1">
    <source>
        <dbReference type="SAM" id="Phobius"/>
    </source>
</evidence>
<proteinExistence type="predicted"/>
<feature type="domain" description="Heterokaryon incompatibility" evidence="2">
    <location>
        <begin position="218"/>
        <end position="407"/>
    </location>
</feature>
<evidence type="ECO:0000313" key="4">
    <source>
        <dbReference type="Proteomes" id="UP001629113"/>
    </source>
</evidence>
<keyword evidence="1" id="KW-0472">Membrane</keyword>
<sequence>MMSCGACNRLTLERLNQRACDHPAGSRTGWNQPGYLIFHLSFNDLIASASSNCPNCLLYRSHFYESFGGPQLVLKNVRELESSGLKVPVIAFLATTKWGADLYITKLQLQIGTQPWKAGDDGRMTIAFRISQPRSTIHEPSFQNLKLRYTGLDHDLGSDVNFQIARDWLQDCCKKHDAALCPPAIDHQLPTRVIDVGSKDGFEDPKLILSSAGQKGQYVALSHCWGSIKGIRLVTTGFNLKSHQTSIPIITMPANFRDAVIVTRKLGFRYLWIDSLCIIQDSARDWEFESARMGDIYMNACLTIAAAAAMNSDGGMLVSNYDQVDFKKFEPTRWFLIDRKKTNNYALAEPSSVKRGSPNRCIMSLDRDPNSLTVSLTPWSTYSDLEENWFRCVVVGPLGHRGWTLQERTLSHRTLYYGSRQIYWQCSSSRKAADGEDVPISASTSVHNLSSDHSEWPDLLGLQRVDGLTDLAKEQLIYQTWRTILTIYVSRRLTKQTDKLPALAGMASIIREMTGDQYVAGFWRKDLLVSLVWTSIPIWVKGNAARDYETLRVQWEIREPFLEGPSWSWSAVHVEDRLDFWGAQEDNRLWKSKDAEIKDVNLEYLSSNPLMRVESGRLTIHGYTYERRDGRQPFTLGSGSKDLWSDYTCFNSAKHVNADGVALWDYTPRHRPWFLPRISWFLSQLVVLLFLIFFWPRAALRHRLRLAHDITCPYCPKYLSLHILSIVSMEQRFNLDTGQKHYEVGLWSLILEPVRNQENTYRRIGIARKDVVISEPEYLTFKGVNGSSQEPKLSTLFQTWEKRTVVII</sequence>
<dbReference type="InterPro" id="IPR010730">
    <property type="entry name" value="HET"/>
</dbReference>
<feature type="transmembrane region" description="Helical" evidence="1">
    <location>
        <begin position="678"/>
        <end position="695"/>
    </location>
</feature>
<keyword evidence="1" id="KW-1133">Transmembrane helix</keyword>
<reference evidence="3 4" key="1">
    <citation type="submission" date="2024-06" db="EMBL/GenBank/DDBJ databases">
        <title>Complete genome of Phlyctema vagabunda strain 19-DSS-EL-015.</title>
        <authorList>
            <person name="Fiorenzani C."/>
        </authorList>
    </citation>
    <scope>NUCLEOTIDE SEQUENCE [LARGE SCALE GENOMIC DNA]</scope>
    <source>
        <strain evidence="3 4">19-DSS-EL-015</strain>
    </source>
</reference>
<organism evidence="3 4">
    <name type="scientific">Phlyctema vagabunda</name>
    <dbReference type="NCBI Taxonomy" id="108571"/>
    <lineage>
        <taxon>Eukaryota</taxon>
        <taxon>Fungi</taxon>
        <taxon>Dikarya</taxon>
        <taxon>Ascomycota</taxon>
        <taxon>Pezizomycotina</taxon>
        <taxon>Leotiomycetes</taxon>
        <taxon>Helotiales</taxon>
        <taxon>Dermateaceae</taxon>
        <taxon>Phlyctema</taxon>
    </lineage>
</organism>
<gene>
    <name evidence="3" type="ORF">PVAG01_08893</name>
</gene>
<dbReference type="EMBL" id="JBFCZG010000007">
    <property type="protein sequence ID" value="KAL3420394.1"/>
    <property type="molecule type" value="Genomic_DNA"/>
</dbReference>
<dbReference type="Proteomes" id="UP001629113">
    <property type="component" value="Unassembled WGS sequence"/>
</dbReference>
<evidence type="ECO:0000259" key="2">
    <source>
        <dbReference type="Pfam" id="PF06985"/>
    </source>
</evidence>
<evidence type="ECO:0000313" key="3">
    <source>
        <dbReference type="EMBL" id="KAL3420394.1"/>
    </source>
</evidence>
<accession>A0ABR4PAR0</accession>
<keyword evidence="1" id="KW-0812">Transmembrane</keyword>